<evidence type="ECO:0000313" key="4">
    <source>
        <dbReference type="Proteomes" id="UP000000420"/>
    </source>
</evidence>
<evidence type="ECO:0000313" key="3">
    <source>
        <dbReference type="EMBL" id="AAY50745.1"/>
    </source>
</evidence>
<protein>
    <recommendedName>
        <fullName evidence="5">Phosphoesterase</fullName>
    </recommendedName>
</protein>
<reference evidence="3 4" key="1">
    <citation type="journal article" date="2005" name="Genome Res.">
        <title>Comparative and functional genomic analyses of the pathogenicity of phytopathogen Xanthomonas campestris pv. campestris.</title>
        <authorList>
            <person name="Qian W."/>
            <person name="Jia Y."/>
            <person name="Ren S.X."/>
            <person name="He Y.Q."/>
            <person name="Feng J.X."/>
            <person name="Lu L.F."/>
            <person name="Sun Q."/>
            <person name="Ying G."/>
            <person name="Tang D.J."/>
            <person name="Tang H."/>
            <person name="Wu W."/>
            <person name="Hao P."/>
            <person name="Wang L."/>
            <person name="Jiang B.L."/>
            <person name="Zeng S."/>
            <person name="Gu W.Y."/>
            <person name="Lu G."/>
            <person name="Rong L."/>
            <person name="Tian Y."/>
            <person name="Yao Z."/>
            <person name="Fu G."/>
            <person name="Chen B."/>
            <person name="Fang R."/>
            <person name="Qiang B."/>
            <person name="Chen Z."/>
            <person name="Zhao G.P."/>
            <person name="Tang J.L."/>
            <person name="He C."/>
        </authorList>
    </citation>
    <scope>NUCLEOTIDE SEQUENCE [LARGE SCALE GENOMIC DNA]</scope>
    <source>
        <strain evidence="3 4">8004</strain>
    </source>
</reference>
<evidence type="ECO:0000256" key="1">
    <source>
        <dbReference type="SAM" id="MobiDB-lite"/>
    </source>
</evidence>
<feature type="region of interest" description="Disordered" evidence="1">
    <location>
        <begin position="440"/>
        <end position="461"/>
    </location>
</feature>
<proteinExistence type="predicted"/>
<dbReference type="SUPFAM" id="SSF89550">
    <property type="entry name" value="PHP domain-like"/>
    <property type="match status" value="1"/>
</dbReference>
<dbReference type="Gene3D" id="3.20.20.140">
    <property type="entry name" value="Metal-dependent hydrolases"/>
    <property type="match status" value="1"/>
</dbReference>
<feature type="signal peptide" evidence="2">
    <location>
        <begin position="1"/>
        <end position="21"/>
    </location>
</feature>
<dbReference type="Proteomes" id="UP000000420">
    <property type="component" value="Chromosome"/>
</dbReference>
<name>A0A0H2XD51_XANC8</name>
<organism evidence="3 4">
    <name type="scientific">Xanthomonas campestris pv. campestris (strain 8004)</name>
    <dbReference type="NCBI Taxonomy" id="314565"/>
    <lineage>
        <taxon>Bacteria</taxon>
        <taxon>Pseudomonadati</taxon>
        <taxon>Pseudomonadota</taxon>
        <taxon>Gammaproteobacteria</taxon>
        <taxon>Lysobacterales</taxon>
        <taxon>Lysobacteraceae</taxon>
        <taxon>Xanthomonas</taxon>
    </lineage>
</organism>
<accession>A0A0H2XD51</accession>
<feature type="chain" id="PRO_5002601236" description="Phosphoesterase" evidence="2">
    <location>
        <begin position="22"/>
        <end position="477"/>
    </location>
</feature>
<keyword evidence="2" id="KW-0732">Signal</keyword>
<sequence length="477" mass="51371">MRTLQTLAAAVCLLLSSAAPAAQVEVDTAPPAATDQDAAPRQWLAGDHHVHSEWSVTWDRSTTPPTPIRGGDSPYTRSRNAQQAAANGLAWMVHTDHGGPGHSRVTRTQAWPALQQARRAVPALIQFHGMEFDVPAAEHASLIIAPGADEQAQLERLERDYNRAELLDGSLRDTEPAMLAALHAMQAMQPQPLLIVNHPSRTATAPGVWGKVTPAELRAWQDAAPQVVIGMEGAPGHQADTAHRGLYRNAGAPTLGGFDQMTAQVGGVWDSLLAEGRHFWITATSDSHRNWRDGGAEFDPGEYSKTYVWAHRDPADILRALRAGQSFAVTGDLIDALELRVESVAADGRARAHAGMGGTLQAVAGTTLQVRVRMHEPQQPNRHGQRPQVAQLEVITGGTQRGGGVRTQVHRIARAALLSQDGWLSAQVDVPELAGGGFVRVRGSNTDEPTPQPDGAGEDPWQDLWFYSNPVFVTPAR</sequence>
<dbReference type="KEGG" id="xcb:XC_3705"/>
<dbReference type="EMBL" id="CP000050">
    <property type="protein sequence ID" value="AAY50745.1"/>
    <property type="molecule type" value="Genomic_DNA"/>
</dbReference>
<dbReference type="InterPro" id="IPR016195">
    <property type="entry name" value="Pol/histidinol_Pase-like"/>
</dbReference>
<gene>
    <name evidence="3" type="ordered locus">XC_3705</name>
</gene>
<feature type="region of interest" description="Disordered" evidence="1">
    <location>
        <begin position="55"/>
        <end position="77"/>
    </location>
</feature>
<evidence type="ECO:0008006" key="5">
    <source>
        <dbReference type="Google" id="ProtNLM"/>
    </source>
</evidence>
<dbReference type="AlphaFoldDB" id="A0A0H2XD51"/>
<evidence type="ECO:0000256" key="2">
    <source>
        <dbReference type="SAM" id="SignalP"/>
    </source>
</evidence>
<dbReference type="HOGENOM" id="CLU_021963_0_0_6"/>
<dbReference type="RefSeq" id="WP_011038717.1">
    <property type="nucleotide sequence ID" value="NC_007086.1"/>
</dbReference>